<dbReference type="AlphaFoldDB" id="A0A8H4PWE5"/>
<evidence type="ECO:0000313" key="5">
    <source>
        <dbReference type="Proteomes" id="UP000557566"/>
    </source>
</evidence>
<dbReference type="Gene3D" id="2.60.120.330">
    <property type="entry name" value="B-lactam Antibiotic, Isopenicillin N Synthase, Chain"/>
    <property type="match status" value="1"/>
</dbReference>
<evidence type="ECO:0000259" key="3">
    <source>
        <dbReference type="PROSITE" id="PS51471"/>
    </source>
</evidence>
<comment type="similarity">
    <text evidence="1 2">Belongs to the iron/ascorbate-dependent oxidoreductase family.</text>
</comment>
<dbReference type="OrthoDB" id="288590at2759"/>
<dbReference type="SUPFAM" id="SSF51197">
    <property type="entry name" value="Clavaminate synthase-like"/>
    <property type="match status" value="1"/>
</dbReference>
<proteinExistence type="inferred from homology"/>
<keyword evidence="2" id="KW-0479">Metal-binding</keyword>
<evidence type="ECO:0000256" key="2">
    <source>
        <dbReference type="RuleBase" id="RU003682"/>
    </source>
</evidence>
<evidence type="ECO:0000313" key="4">
    <source>
        <dbReference type="EMBL" id="KAF4511720.1"/>
    </source>
</evidence>
<reference evidence="4 5" key="1">
    <citation type="journal article" date="2020" name="Genome Biol. Evol.">
        <title>A new high-quality draft genome assembly of the Chinese cordyceps Ophiocordyceps sinensis.</title>
        <authorList>
            <person name="Shu R."/>
            <person name="Zhang J."/>
            <person name="Meng Q."/>
            <person name="Zhang H."/>
            <person name="Zhou G."/>
            <person name="Li M."/>
            <person name="Wu P."/>
            <person name="Zhao Y."/>
            <person name="Chen C."/>
            <person name="Qin Q."/>
        </authorList>
    </citation>
    <scope>NUCLEOTIDE SEQUENCE [LARGE SCALE GENOMIC DNA]</scope>
    <source>
        <strain evidence="4 5">IOZ07</strain>
    </source>
</reference>
<dbReference type="GO" id="GO:0046872">
    <property type="term" value="F:metal ion binding"/>
    <property type="evidence" value="ECO:0007669"/>
    <property type="project" value="UniProtKB-KW"/>
</dbReference>
<accession>A0A8H4PWE5</accession>
<dbReference type="InterPro" id="IPR026992">
    <property type="entry name" value="DIOX_N"/>
</dbReference>
<organism evidence="4 5">
    <name type="scientific">Ophiocordyceps sinensis</name>
    <dbReference type="NCBI Taxonomy" id="72228"/>
    <lineage>
        <taxon>Eukaryota</taxon>
        <taxon>Fungi</taxon>
        <taxon>Dikarya</taxon>
        <taxon>Ascomycota</taxon>
        <taxon>Pezizomycotina</taxon>
        <taxon>Sordariomycetes</taxon>
        <taxon>Hypocreomycetidae</taxon>
        <taxon>Hypocreales</taxon>
        <taxon>Ophiocordycipitaceae</taxon>
        <taxon>Ophiocordyceps</taxon>
    </lineage>
</organism>
<dbReference type="InterPro" id="IPR044861">
    <property type="entry name" value="IPNS-like_FE2OG_OXY"/>
</dbReference>
<evidence type="ECO:0000256" key="1">
    <source>
        <dbReference type="ARBA" id="ARBA00008056"/>
    </source>
</evidence>
<protein>
    <recommendedName>
        <fullName evidence="3">Fe2OG dioxygenase domain-containing protein</fullName>
    </recommendedName>
</protein>
<dbReference type="GO" id="GO:0016491">
    <property type="term" value="F:oxidoreductase activity"/>
    <property type="evidence" value="ECO:0007669"/>
    <property type="project" value="UniProtKB-KW"/>
</dbReference>
<dbReference type="Proteomes" id="UP000557566">
    <property type="component" value="Unassembled WGS sequence"/>
</dbReference>
<dbReference type="Pfam" id="PF14226">
    <property type="entry name" value="DIOX_N"/>
    <property type="match status" value="1"/>
</dbReference>
<dbReference type="PRINTS" id="PR00682">
    <property type="entry name" value="IPNSYNTHASE"/>
</dbReference>
<dbReference type="EMBL" id="JAAVMX010000003">
    <property type="protein sequence ID" value="KAF4511720.1"/>
    <property type="molecule type" value="Genomic_DNA"/>
</dbReference>
<dbReference type="PANTHER" id="PTHR47990">
    <property type="entry name" value="2-OXOGLUTARATE (2OG) AND FE(II)-DEPENDENT OXYGENASE SUPERFAMILY PROTEIN-RELATED"/>
    <property type="match status" value="1"/>
</dbReference>
<gene>
    <name evidence="4" type="ORF">G6O67_003492</name>
</gene>
<feature type="domain" description="Fe2OG dioxygenase" evidence="3">
    <location>
        <begin position="184"/>
        <end position="303"/>
    </location>
</feature>
<dbReference type="InterPro" id="IPR005123">
    <property type="entry name" value="Oxoglu/Fe-dep_dioxygenase_dom"/>
</dbReference>
<sequence>MATSTTAWCSGIPIVDLAPLESKSSRERQETAAELYDAFKNVGFAYIKNHGVPQDVVQEAFEWSRNFFALPQSVKDKAPHPPQGWHHRGYSGVGLEKTSQMLFDQDDISESRKVPDCKESFEIGSDDNPRMANIWPPEDDIPGLRDFFERFYDACYGVEVKLLKAIGAALGLDEGYFLDYHSKANNQIRLLHYPPVDEGLLREGKLECIAAHSDFCTMTLLFQDDVGGLEVEDRHHKGRFNAAPYIEGTAVVNIGDLLMRWTNDELKSTLHRVRTPASAAADDDEGRPRMTRARYSIPYFICADGERTIDCAPGCFGAERPKKYEPINCNEYVDMRMNALY</sequence>
<dbReference type="InterPro" id="IPR027443">
    <property type="entry name" value="IPNS-like_sf"/>
</dbReference>
<keyword evidence="2" id="KW-0408">Iron</keyword>
<dbReference type="GO" id="GO:0044283">
    <property type="term" value="P:small molecule biosynthetic process"/>
    <property type="evidence" value="ECO:0007669"/>
    <property type="project" value="UniProtKB-ARBA"/>
</dbReference>
<keyword evidence="5" id="KW-1185">Reference proteome</keyword>
<dbReference type="Pfam" id="PF03171">
    <property type="entry name" value="2OG-FeII_Oxy"/>
    <property type="match status" value="1"/>
</dbReference>
<name>A0A8H4PWE5_9HYPO</name>
<comment type="caution">
    <text evidence="4">The sequence shown here is derived from an EMBL/GenBank/DDBJ whole genome shotgun (WGS) entry which is preliminary data.</text>
</comment>
<dbReference type="InterPro" id="IPR050231">
    <property type="entry name" value="Iron_ascorbate_oxido_reductase"/>
</dbReference>
<keyword evidence="2" id="KW-0560">Oxidoreductase</keyword>
<dbReference type="PROSITE" id="PS51471">
    <property type="entry name" value="FE2OG_OXY"/>
    <property type="match status" value="1"/>
</dbReference>